<feature type="compositionally biased region" description="Polar residues" evidence="2">
    <location>
        <begin position="256"/>
        <end position="265"/>
    </location>
</feature>
<keyword evidence="1" id="KW-0175">Coiled coil</keyword>
<dbReference type="OrthoDB" id="423302at2759"/>
<keyword evidence="3" id="KW-0812">Transmembrane</keyword>
<feature type="region of interest" description="Disordered" evidence="2">
    <location>
        <begin position="180"/>
        <end position="310"/>
    </location>
</feature>
<comment type="caution">
    <text evidence="4">The sequence shown here is derived from an EMBL/GenBank/DDBJ whole genome shotgun (WGS) entry which is preliminary data.</text>
</comment>
<feature type="coiled-coil region" evidence="1">
    <location>
        <begin position="148"/>
        <end position="175"/>
    </location>
</feature>
<sequence>MTTNEPYPEREDSQVELEDNYHMVGHLRTGLWLKAVVCPMVWKDCGGYVWSGHDEWHGSKVLHRMVAGDTGDEQGALVTEVQGNDSARPGTYAWVGETVGLAYLMVFTVAYVVYYYTCLPWTCDQSSTGSIQPEVVQEEVRRAVQQAMQQRDGKMSDLRQENAELKQLLMAMIDANAGPRGVQEDLSRAAGGASGNGATPTVEPGQAARPHLPGRGEPELPAEHGAPGLRAPPGLPVPDRRGARGQQGECERQVTAGLTRSTTPVTIAEGGGLEDAAGKPSDGAGADPGGQARGDGLHEPAIGDTSPSTPLGLLAQGIQQLQQLQLRKDGQDPELLKGSIELPKLSEPYQDASAVAFLEWVYEAGQAVGSITDRASTWWDANLDLAMTAYHKFQAETPLKRLTIQAGEDPKVDNEKWARLEKRVMTLLLAAMSSSIKAEITMLRIHRVKDCLFKLYTIFAPGGASERASLIKQLEHIPAHTSVVETIAALRRWKKLMGRAAEMGVSLPDGSVLLMALEGATRQITEGNKDISFKLNMAKNELGLPHKPTL</sequence>
<evidence type="ECO:0000313" key="4">
    <source>
        <dbReference type="EMBL" id="OLP76179.1"/>
    </source>
</evidence>
<reference evidence="4 5" key="1">
    <citation type="submission" date="2016-02" db="EMBL/GenBank/DDBJ databases">
        <title>Genome analysis of coral dinoflagellate symbionts highlights evolutionary adaptations to a symbiotic lifestyle.</title>
        <authorList>
            <person name="Aranda M."/>
            <person name="Li Y."/>
            <person name="Liew Y.J."/>
            <person name="Baumgarten S."/>
            <person name="Simakov O."/>
            <person name="Wilson M."/>
            <person name="Piel J."/>
            <person name="Ashoor H."/>
            <person name="Bougouffa S."/>
            <person name="Bajic V.B."/>
            <person name="Ryu T."/>
            <person name="Ravasi T."/>
            <person name="Bayer T."/>
            <person name="Micklem G."/>
            <person name="Kim H."/>
            <person name="Bhak J."/>
            <person name="Lajeunesse T.C."/>
            <person name="Voolstra C.R."/>
        </authorList>
    </citation>
    <scope>NUCLEOTIDE SEQUENCE [LARGE SCALE GENOMIC DNA]</scope>
    <source>
        <strain evidence="4 5">CCMP2467</strain>
    </source>
</reference>
<gene>
    <name evidence="4" type="ORF">AK812_SmicGene43924</name>
</gene>
<keyword evidence="5" id="KW-1185">Reference proteome</keyword>
<name>A0A1Q9BZS2_SYMMI</name>
<accession>A0A1Q9BZS2</accession>
<dbReference type="AlphaFoldDB" id="A0A1Q9BZS2"/>
<evidence type="ECO:0000313" key="5">
    <source>
        <dbReference type="Proteomes" id="UP000186817"/>
    </source>
</evidence>
<evidence type="ECO:0000256" key="2">
    <source>
        <dbReference type="SAM" id="MobiDB-lite"/>
    </source>
</evidence>
<proteinExistence type="predicted"/>
<dbReference type="Proteomes" id="UP000186817">
    <property type="component" value="Unassembled WGS sequence"/>
</dbReference>
<keyword evidence="3" id="KW-0472">Membrane</keyword>
<feature type="transmembrane region" description="Helical" evidence="3">
    <location>
        <begin position="92"/>
        <end position="116"/>
    </location>
</feature>
<dbReference type="EMBL" id="LSRX01002114">
    <property type="protein sequence ID" value="OLP76179.1"/>
    <property type="molecule type" value="Genomic_DNA"/>
</dbReference>
<keyword evidence="3" id="KW-1133">Transmembrane helix</keyword>
<protein>
    <submittedName>
        <fullName evidence="4">Uncharacterized protein</fullName>
    </submittedName>
</protein>
<evidence type="ECO:0000256" key="3">
    <source>
        <dbReference type="SAM" id="Phobius"/>
    </source>
</evidence>
<organism evidence="4 5">
    <name type="scientific">Symbiodinium microadriaticum</name>
    <name type="common">Dinoflagellate</name>
    <name type="synonym">Zooxanthella microadriatica</name>
    <dbReference type="NCBI Taxonomy" id="2951"/>
    <lineage>
        <taxon>Eukaryota</taxon>
        <taxon>Sar</taxon>
        <taxon>Alveolata</taxon>
        <taxon>Dinophyceae</taxon>
        <taxon>Suessiales</taxon>
        <taxon>Symbiodiniaceae</taxon>
        <taxon>Symbiodinium</taxon>
    </lineage>
</organism>
<evidence type="ECO:0000256" key="1">
    <source>
        <dbReference type="SAM" id="Coils"/>
    </source>
</evidence>